<dbReference type="EMBL" id="CAICTM010001450">
    <property type="protein sequence ID" value="CAB9523759.1"/>
    <property type="molecule type" value="Genomic_DNA"/>
</dbReference>
<feature type="region of interest" description="Disordered" evidence="1">
    <location>
        <begin position="36"/>
        <end position="101"/>
    </location>
</feature>
<evidence type="ECO:0000313" key="3">
    <source>
        <dbReference type="EMBL" id="CAB9523759.1"/>
    </source>
</evidence>
<feature type="compositionally biased region" description="Polar residues" evidence="1">
    <location>
        <begin position="684"/>
        <end position="698"/>
    </location>
</feature>
<evidence type="ECO:0000313" key="4">
    <source>
        <dbReference type="Proteomes" id="UP001153069"/>
    </source>
</evidence>
<feature type="compositionally biased region" description="Basic residues" evidence="1">
    <location>
        <begin position="44"/>
        <end position="66"/>
    </location>
</feature>
<feature type="region of interest" description="Disordered" evidence="1">
    <location>
        <begin position="181"/>
        <end position="236"/>
    </location>
</feature>
<feature type="compositionally biased region" description="Basic and acidic residues" evidence="1">
    <location>
        <begin position="278"/>
        <end position="295"/>
    </location>
</feature>
<feature type="compositionally biased region" description="Basic and acidic residues" evidence="1">
    <location>
        <begin position="339"/>
        <end position="350"/>
    </location>
</feature>
<feature type="compositionally biased region" description="Basic residues" evidence="1">
    <location>
        <begin position="301"/>
        <end position="316"/>
    </location>
</feature>
<feature type="compositionally biased region" description="Basic and acidic residues" evidence="1">
    <location>
        <begin position="859"/>
        <end position="876"/>
    </location>
</feature>
<feature type="compositionally biased region" description="Polar residues" evidence="1">
    <location>
        <begin position="85"/>
        <end position="98"/>
    </location>
</feature>
<feature type="compositionally biased region" description="Low complexity" evidence="1">
    <location>
        <begin position="699"/>
        <end position="727"/>
    </location>
</feature>
<feature type="compositionally biased region" description="Basic and acidic residues" evidence="1">
    <location>
        <begin position="533"/>
        <end position="562"/>
    </location>
</feature>
<name>A0A9N8ER32_9STRA</name>
<feature type="compositionally biased region" description="Low complexity" evidence="1">
    <location>
        <begin position="744"/>
        <end position="753"/>
    </location>
</feature>
<proteinExistence type="predicted"/>
<dbReference type="AlphaFoldDB" id="A0A9N8ER32"/>
<organism evidence="3 4">
    <name type="scientific">Seminavis robusta</name>
    <dbReference type="NCBI Taxonomy" id="568900"/>
    <lineage>
        <taxon>Eukaryota</taxon>
        <taxon>Sar</taxon>
        <taxon>Stramenopiles</taxon>
        <taxon>Ochrophyta</taxon>
        <taxon>Bacillariophyta</taxon>
        <taxon>Bacillariophyceae</taxon>
        <taxon>Bacillariophycidae</taxon>
        <taxon>Naviculales</taxon>
        <taxon>Naviculaceae</taxon>
        <taxon>Seminavis</taxon>
    </lineage>
</organism>
<keyword evidence="2" id="KW-0732">Signal</keyword>
<feature type="region of interest" description="Disordered" evidence="1">
    <location>
        <begin position="897"/>
        <end position="916"/>
    </location>
</feature>
<keyword evidence="4" id="KW-1185">Reference proteome</keyword>
<feature type="chain" id="PRO_5040218639" evidence="2">
    <location>
        <begin position="31"/>
        <end position="1048"/>
    </location>
</feature>
<gene>
    <name evidence="3" type="ORF">SEMRO_1452_G273940.1</name>
</gene>
<sequence>MMHCRQGVAAIISLCFVLLIALDSCCIVAGTWSSGGRNDENTKHVRQHHPSHRKKPPPNRRLRKGTLYKNGVGVDAREWEGGNGESATVANKANNNKQGRGGSALNAARYAEPAINTQAVDTPYIVETPISGAELDQNNPDMTWGTQWVRDAEPADQIDDNGARTAPAKKVMFWGQNRNADVEKRHFGPHHAGTGPYRGERATDRKGRGRRSRGSDMGKRKGQGRGKMDSGGGGNDDYYVVDGGGYDEYADDDGGGGGGGGGRKRMVMSSSGSSSGKRKGDSGGTKDGRGYEKRKSGSNSGKRKSGSGGGMRRKGGSRQLGDRYSQARREQKGGGVVFKNKDGNNGRDELVSDEEQEYELPAAPNAVEQASASTEENDNAYISSNTMMQENSDPGHQLPASPNAVEQASVSIEEIDNAYISSNTIPELDQPAPKGSFDNADGVTSSNAKLEQQQQQHPSPNAVEQGTTEEFENTEDIALSSNTKWEEDFLAQPEGNVWNQENDEPINWNKRLGGKQAKTAAEAYREANNVGRAKNEKEPNVDGEIEKQEKKGREEKAGKQVEEQIPDDGAGKGRPGEEPLNSEAEAQAGSPGGNKGEVGAAVGNPYPGEAYYEHQDELAAQEHAGEDFGILAPDEKTGEAPDEPQSSSADIDANAVAHALPLAGYDLPSSNPTTDSPSNSPSTWQAARTFNPTENIPTSSAPSSAPSGSPSQTLSPSLSPSQPSQSGEDSTTNLGGVTVVGWDSNNNGNNSGNEVGKDDSNTVDNAVPEDEAGEDINLLGGVTVVGWGSIAGDGVGIDSGSTTTETPTSASPTTEAPTSASPSTANPTTPTPSTTSPSSFAPTGVQNGGDSSGINKSLRVKDDPTELSRDHVKDDFAGNEQTDDFWWDGEEQNAAIASIPTQNPGAPPNSTEDRSDCRICSSGNKPLNPNRVIMHTKQTCQELAEELDLAPVASCTAKKTILPIDVEAYCGCEGVTMTSWCTFCPQGTSNIYRDVTIPSLNMMSCGDVELHSSFITVPGVCESLGHLSSLCCGTLDTYWRPPLEQKQK</sequence>
<reference evidence="3" key="1">
    <citation type="submission" date="2020-06" db="EMBL/GenBank/DDBJ databases">
        <authorList>
            <consortium name="Plant Systems Biology data submission"/>
        </authorList>
    </citation>
    <scope>NUCLEOTIDE SEQUENCE</scope>
    <source>
        <strain evidence="3">D6</strain>
    </source>
</reference>
<feature type="compositionally biased region" description="Low complexity" evidence="1">
    <location>
        <begin position="801"/>
        <end position="843"/>
    </location>
</feature>
<dbReference type="Proteomes" id="UP001153069">
    <property type="component" value="Unassembled WGS sequence"/>
</dbReference>
<evidence type="ECO:0000256" key="1">
    <source>
        <dbReference type="SAM" id="MobiDB-lite"/>
    </source>
</evidence>
<protein>
    <submittedName>
        <fullName evidence="3">Uncharacterized protein</fullName>
    </submittedName>
</protein>
<feature type="compositionally biased region" description="Polar residues" evidence="1">
    <location>
        <begin position="899"/>
        <end position="910"/>
    </location>
</feature>
<feature type="compositionally biased region" description="Polar residues" evidence="1">
    <location>
        <begin position="442"/>
        <end position="466"/>
    </location>
</feature>
<evidence type="ECO:0000256" key="2">
    <source>
        <dbReference type="SAM" id="SignalP"/>
    </source>
</evidence>
<feature type="compositionally biased region" description="Polar residues" evidence="1">
    <location>
        <begin position="368"/>
        <end position="394"/>
    </location>
</feature>
<accession>A0A9N8ER32</accession>
<feature type="region of interest" description="Disordered" evidence="1">
    <location>
        <begin position="250"/>
        <end position="883"/>
    </location>
</feature>
<feature type="compositionally biased region" description="Low complexity" evidence="1">
    <location>
        <begin position="668"/>
        <end position="683"/>
    </location>
</feature>
<comment type="caution">
    <text evidence="3">The sequence shown here is derived from an EMBL/GenBank/DDBJ whole genome shotgun (WGS) entry which is preliminary data.</text>
</comment>
<feature type="signal peptide" evidence="2">
    <location>
        <begin position="1"/>
        <end position="30"/>
    </location>
</feature>